<dbReference type="SUPFAM" id="SSF48452">
    <property type="entry name" value="TPR-like"/>
    <property type="match status" value="1"/>
</dbReference>
<evidence type="ECO:0000313" key="2">
    <source>
        <dbReference type="EMBL" id="MCV2866531.1"/>
    </source>
</evidence>
<evidence type="ECO:0000256" key="1">
    <source>
        <dbReference type="ARBA" id="ARBA00022748"/>
    </source>
</evidence>
<dbReference type="Gene3D" id="1.25.40.10">
    <property type="entry name" value="Tetratricopeptide repeat domain"/>
    <property type="match status" value="1"/>
</dbReference>
<dbReference type="InterPro" id="IPR011990">
    <property type="entry name" value="TPR-like_helical_dom_sf"/>
</dbReference>
<proteinExistence type="predicted"/>
<keyword evidence="1" id="KW-0201">Cytochrome c-type biogenesis</keyword>
<dbReference type="EMBL" id="JAOWLA010000020">
    <property type="protein sequence ID" value="MCV2866531.1"/>
    <property type="molecule type" value="Genomic_DNA"/>
</dbReference>
<gene>
    <name evidence="2" type="primary">ccmI</name>
    <name evidence="2" type="ORF">OE647_17580</name>
</gene>
<dbReference type="NCBIfam" id="TIGR03142">
    <property type="entry name" value="cytochro_ccmI"/>
    <property type="match status" value="1"/>
</dbReference>
<keyword evidence="3" id="KW-1185">Reference proteome</keyword>
<sequence length="400" mass="41751">MLFWIIAAALAAFVVATLWRASLGGATALGSAERDITVYRDQLAEVERDLGRGVIGAEDAARLRIEISRRILAADRARAAGAGEGRGPRWAVPALSALAVIGVFAVYARLGAPDMPDMPMSARSAAAADLKAARPTQAEAEAAVPEQLIEPDPEFAVLMDKLRLSAEEHPDLAEGFRLLSIYEARLGKFGAAARAKARLIALTPEAEVRPDDYAELADLLIRAAGGIVTAEGEAALGATLARDPANGTARFYTGLLEFQTGRPDHAFNIWRTLLEKGPQDAPWIPYLRENIATVAALAGVDYAPPAAPPGPSAADMAAAAEMSGEDRSAMIRTMVEGLETRLAEDGGTPAEWARLIGALGVLGEGDRAKAAYQSALAANAGNAAALAEIDDAAARAGLSQ</sequence>
<dbReference type="Proteomes" id="UP001652503">
    <property type="component" value="Unassembled WGS sequence"/>
</dbReference>
<name>A0ABT2Z640_9RHOB</name>
<accession>A0ABT2Z640</accession>
<comment type="caution">
    <text evidence="2">The sequence shown here is derived from an EMBL/GenBank/DDBJ whole genome shotgun (WGS) entry which is preliminary data.</text>
</comment>
<organism evidence="2 3">
    <name type="scientific">Albidovulum sediminicola</name>
    <dbReference type="NCBI Taxonomy" id="2984331"/>
    <lineage>
        <taxon>Bacteria</taxon>
        <taxon>Pseudomonadati</taxon>
        <taxon>Pseudomonadota</taxon>
        <taxon>Alphaproteobacteria</taxon>
        <taxon>Rhodobacterales</taxon>
        <taxon>Paracoccaceae</taxon>
        <taxon>Albidovulum</taxon>
    </lineage>
</organism>
<evidence type="ECO:0000313" key="3">
    <source>
        <dbReference type="Proteomes" id="UP001652503"/>
    </source>
</evidence>
<protein>
    <submittedName>
        <fullName evidence="2">C-type cytochrome biogenesis protein CcmI</fullName>
    </submittedName>
</protein>
<dbReference type="RefSeq" id="WP_263723068.1">
    <property type="nucleotide sequence ID" value="NZ_JAOWLA010000020.1"/>
</dbReference>
<reference evidence="2 3" key="1">
    <citation type="submission" date="2022-10" db="EMBL/GenBank/DDBJ databases">
        <title>Defluviimonas sp. nov., isolated from ocean surface water.</title>
        <authorList>
            <person name="He W."/>
            <person name="Wang L."/>
            <person name="Zhang D.-F."/>
        </authorList>
    </citation>
    <scope>NUCLEOTIDE SEQUENCE [LARGE SCALE GENOMIC DNA]</scope>
    <source>
        <strain evidence="2 3">WL0075</strain>
    </source>
</reference>
<dbReference type="InterPro" id="IPR017560">
    <property type="entry name" value="Cyt_c_biogenesis_CcmI"/>
</dbReference>